<dbReference type="SUPFAM" id="SSF50993">
    <property type="entry name" value="Peptidase/esterase 'gauge' domain"/>
    <property type="match status" value="1"/>
</dbReference>
<keyword evidence="10" id="KW-1185">Reference proteome</keyword>
<dbReference type="InterPro" id="IPR051167">
    <property type="entry name" value="Prolyl_oligopep/macrocyclase"/>
</dbReference>
<dbReference type="FunFam" id="2.130.10.120:FF:000001">
    <property type="entry name" value="Prolyl endopeptidase"/>
    <property type="match status" value="1"/>
</dbReference>
<sequence length="712" mass="79657">MRNAIFATISAGVLSAEASKWVYPESFPEELVETIHGVEVGDPYRWLEDFNTEKAARWAQEQNALTDSFLSTVEGTEEISAHLTELWNYERYGLPYREGGRYFFSKNDGLQNQSVLYTCSDLKEEPRVLLDPNQLSEDGTVALSGYSVSPNGDYLAYAISKAGSDWKEWKVRQVSTGEDLEDHLEWSKFSGASWSKDSKGFYYGRFEQPEEGDEFTAKNTNKKIYYHRLGEKQESDQLVYERPDHPLWGLNVGVTDDGRFLIYSITQGTDTKNGLFYQDLTQEDSEVIELLADFDASYRYVTHDEKTLYIQTDWQAPKQQLIAVDLHEPERENWRTVIPEGEATLRAVNYVGGVLFAKYMKDAHSQVVRYGLDGKSLGEVALPGLGSVGGFGGEADSEETFYSYSSFTSPGTIYRYEIASGKSEVFRQAEVKFDPENYETKQVFFSSKDGTKVPLFIVHRKDVLLNGKNPTLLYGYGGFNISLTPGYSPVLMTWLDMGGVYVTANLRGGGEYGEDWHQAGMLDQKQNVFDDFIGAAEYLIAEKYTSSDKLAISGGSNGGLLVGACLVQRPDLFGACLPSVGVMDMLRFHKFTIGWAWQAEYGSPDKAEDFKVLRAYSPYHNLRKGESYPATMVMTSDHDDRVVPSHSYKFAAALQAANEGPNPMLIRIETKSGHGAGTPTSKRIEQATDKFAFLSKALDFPIKVKTAGRSNG</sequence>
<dbReference type="InterPro" id="IPR002470">
    <property type="entry name" value="Peptidase_S9A"/>
</dbReference>
<dbReference type="PRINTS" id="PR00862">
    <property type="entry name" value="PROLIGOPTASE"/>
</dbReference>
<dbReference type="FunFam" id="3.40.50.1820:FF:000005">
    <property type="entry name" value="Prolyl endopeptidase"/>
    <property type="match status" value="1"/>
</dbReference>
<evidence type="ECO:0000256" key="4">
    <source>
        <dbReference type="ARBA" id="ARBA00022670"/>
    </source>
</evidence>
<dbReference type="Pfam" id="PF00326">
    <property type="entry name" value="Peptidase_S9"/>
    <property type="match status" value="1"/>
</dbReference>
<evidence type="ECO:0000259" key="7">
    <source>
        <dbReference type="Pfam" id="PF00326"/>
    </source>
</evidence>
<dbReference type="PANTHER" id="PTHR42881:SF2">
    <property type="entry name" value="PROLYL ENDOPEPTIDASE"/>
    <property type="match status" value="1"/>
</dbReference>
<keyword evidence="6" id="KW-0720">Serine protease</keyword>
<feature type="domain" description="Peptidase S9A N-terminal" evidence="8">
    <location>
        <begin position="30"/>
        <end position="428"/>
    </location>
</feature>
<protein>
    <recommendedName>
        <fullName evidence="3">prolyl oligopeptidase</fullName>
        <ecNumber evidence="3">3.4.21.26</ecNumber>
    </recommendedName>
</protein>
<keyword evidence="5" id="KW-0378">Hydrolase</keyword>
<dbReference type="RefSeq" id="WP_200389971.1">
    <property type="nucleotide sequence ID" value="NZ_JAENIO010000001.1"/>
</dbReference>
<dbReference type="EMBL" id="JAENIO010000001">
    <property type="protein sequence ID" value="MBK1832537.1"/>
    <property type="molecule type" value="Genomic_DNA"/>
</dbReference>
<comment type="catalytic activity">
    <reaction evidence="1">
        <text>Hydrolysis of Pro-|-Xaa &gt;&gt; Ala-|-Xaa in oligopeptides.</text>
        <dbReference type="EC" id="3.4.21.26"/>
    </reaction>
</comment>
<evidence type="ECO:0000256" key="3">
    <source>
        <dbReference type="ARBA" id="ARBA00011897"/>
    </source>
</evidence>
<evidence type="ECO:0000259" key="8">
    <source>
        <dbReference type="Pfam" id="PF02897"/>
    </source>
</evidence>
<dbReference type="Gene3D" id="2.130.10.120">
    <property type="entry name" value="Prolyl oligopeptidase, N-terminal domain"/>
    <property type="match status" value="1"/>
</dbReference>
<evidence type="ECO:0000256" key="2">
    <source>
        <dbReference type="ARBA" id="ARBA00005228"/>
    </source>
</evidence>
<keyword evidence="4" id="KW-0645">Protease</keyword>
<evidence type="ECO:0000256" key="6">
    <source>
        <dbReference type="ARBA" id="ARBA00022825"/>
    </source>
</evidence>
<dbReference type="Gene3D" id="3.40.50.1820">
    <property type="entry name" value="alpha/beta hydrolase"/>
    <property type="match status" value="1"/>
</dbReference>
<dbReference type="InterPro" id="IPR023302">
    <property type="entry name" value="Pept_S9A_N"/>
</dbReference>
<evidence type="ECO:0000313" key="9">
    <source>
        <dbReference type="EMBL" id="MBK1832537.1"/>
    </source>
</evidence>
<gene>
    <name evidence="9" type="ORF">JIN78_00575</name>
</gene>
<dbReference type="GO" id="GO:0006508">
    <property type="term" value="P:proteolysis"/>
    <property type="evidence" value="ECO:0007669"/>
    <property type="project" value="UniProtKB-KW"/>
</dbReference>
<proteinExistence type="inferred from homology"/>
<reference evidence="9" key="1">
    <citation type="submission" date="2021-01" db="EMBL/GenBank/DDBJ databases">
        <title>Modified the classification status of verrucomicrobia.</title>
        <authorList>
            <person name="Feng X."/>
        </authorList>
    </citation>
    <scope>NUCLEOTIDE SEQUENCE</scope>
    <source>
        <strain evidence="9">KCTC 12986</strain>
    </source>
</reference>
<feature type="domain" description="Peptidase S9 prolyl oligopeptidase catalytic" evidence="7">
    <location>
        <begin position="492"/>
        <end position="698"/>
    </location>
</feature>
<evidence type="ECO:0000256" key="5">
    <source>
        <dbReference type="ARBA" id="ARBA00022801"/>
    </source>
</evidence>
<dbReference type="PROSITE" id="PS00708">
    <property type="entry name" value="PRO_ENDOPEP_SER"/>
    <property type="match status" value="1"/>
</dbReference>
<dbReference type="GO" id="GO:0005829">
    <property type="term" value="C:cytosol"/>
    <property type="evidence" value="ECO:0007669"/>
    <property type="project" value="TreeGrafter"/>
</dbReference>
<dbReference type="InterPro" id="IPR001375">
    <property type="entry name" value="Peptidase_S9_cat"/>
</dbReference>
<comment type="caution">
    <text evidence="9">The sequence shown here is derived from an EMBL/GenBank/DDBJ whole genome shotgun (WGS) entry which is preliminary data.</text>
</comment>
<comment type="similarity">
    <text evidence="2">Belongs to the peptidase S9A family.</text>
</comment>
<dbReference type="InterPro" id="IPR002471">
    <property type="entry name" value="Pept_S9_AS"/>
</dbReference>
<evidence type="ECO:0000313" key="10">
    <source>
        <dbReference type="Proteomes" id="UP000604083"/>
    </source>
</evidence>
<dbReference type="PANTHER" id="PTHR42881">
    <property type="entry name" value="PROLYL ENDOPEPTIDASE"/>
    <property type="match status" value="1"/>
</dbReference>
<dbReference type="SUPFAM" id="SSF53474">
    <property type="entry name" value="alpha/beta-Hydrolases"/>
    <property type="match status" value="1"/>
</dbReference>
<name>A0A934RJ15_9BACT</name>
<dbReference type="Proteomes" id="UP000604083">
    <property type="component" value="Unassembled WGS sequence"/>
</dbReference>
<dbReference type="AlphaFoldDB" id="A0A934RJ15"/>
<evidence type="ECO:0000256" key="1">
    <source>
        <dbReference type="ARBA" id="ARBA00001070"/>
    </source>
</evidence>
<accession>A0A934RJ15</accession>
<dbReference type="InterPro" id="IPR029058">
    <property type="entry name" value="AB_hydrolase_fold"/>
</dbReference>
<dbReference type="Pfam" id="PF02897">
    <property type="entry name" value="Peptidase_S9_N"/>
    <property type="match status" value="1"/>
</dbReference>
<dbReference type="EC" id="3.4.21.26" evidence="3"/>
<organism evidence="9 10">
    <name type="scientific">Roseibacillus ishigakijimensis</name>
    <dbReference type="NCBI Taxonomy" id="454146"/>
    <lineage>
        <taxon>Bacteria</taxon>
        <taxon>Pseudomonadati</taxon>
        <taxon>Verrucomicrobiota</taxon>
        <taxon>Verrucomicrobiia</taxon>
        <taxon>Verrucomicrobiales</taxon>
        <taxon>Verrucomicrobiaceae</taxon>
        <taxon>Roseibacillus</taxon>
    </lineage>
</organism>
<dbReference type="GO" id="GO:0004252">
    <property type="term" value="F:serine-type endopeptidase activity"/>
    <property type="evidence" value="ECO:0007669"/>
    <property type="project" value="UniProtKB-EC"/>
</dbReference>
<dbReference type="GO" id="GO:0070012">
    <property type="term" value="F:oligopeptidase activity"/>
    <property type="evidence" value="ECO:0007669"/>
    <property type="project" value="TreeGrafter"/>
</dbReference>